<dbReference type="GO" id="GO:0019827">
    <property type="term" value="P:stem cell population maintenance"/>
    <property type="evidence" value="ECO:0000318"/>
    <property type="project" value="GO_Central"/>
</dbReference>
<dbReference type="SMART" id="SM00389">
    <property type="entry name" value="HOX"/>
    <property type="match status" value="1"/>
</dbReference>
<dbReference type="CDD" id="cd00086">
    <property type="entry name" value="homeodomain"/>
    <property type="match status" value="1"/>
</dbReference>
<keyword evidence="3 4" id="KW-0539">Nucleus</keyword>
<name>G1KQY2_ANOCA</name>
<evidence type="ECO:0000256" key="5">
    <source>
        <dbReference type="RuleBase" id="RU000682"/>
    </source>
</evidence>
<evidence type="ECO:0000256" key="3">
    <source>
        <dbReference type="ARBA" id="ARBA00023242"/>
    </source>
</evidence>
<dbReference type="InterPro" id="IPR009057">
    <property type="entry name" value="Homeodomain-like_sf"/>
</dbReference>
<dbReference type="GO" id="GO:0030154">
    <property type="term" value="P:cell differentiation"/>
    <property type="evidence" value="ECO:0000318"/>
    <property type="project" value="GO_Central"/>
</dbReference>
<keyword evidence="2 4" id="KW-0371">Homeobox</keyword>
<dbReference type="GO" id="GO:0000978">
    <property type="term" value="F:RNA polymerase II cis-regulatory region sequence-specific DNA binding"/>
    <property type="evidence" value="ECO:0000318"/>
    <property type="project" value="GO_Central"/>
</dbReference>
<dbReference type="STRING" id="28377.ENSACAP00000015042"/>
<evidence type="ECO:0000256" key="4">
    <source>
        <dbReference type="PROSITE-ProRule" id="PRU00108"/>
    </source>
</evidence>
<dbReference type="PANTHER" id="PTHR24327">
    <property type="entry name" value="HOMEOBOX PROTEIN"/>
    <property type="match status" value="1"/>
</dbReference>
<reference evidence="8 9" key="1">
    <citation type="submission" date="2009-12" db="EMBL/GenBank/DDBJ databases">
        <title>The Genome Sequence of Anolis carolinensis (Green Anole Lizard).</title>
        <authorList>
            <consortium name="The Genome Sequencing Platform"/>
            <person name="Di Palma F."/>
            <person name="Alfoldi J."/>
            <person name="Heiman D."/>
            <person name="Young S."/>
            <person name="Grabherr M."/>
            <person name="Johnson J."/>
            <person name="Lander E.S."/>
            <person name="Lindblad-Toh K."/>
        </authorList>
    </citation>
    <scope>NUCLEOTIDE SEQUENCE [LARGE SCALE GENOMIC DNA]</scope>
    <source>
        <strain evidence="8 9">JBL SC #1</strain>
    </source>
</reference>
<protein>
    <recommendedName>
        <fullName evidence="7">Homeobox domain-containing protein</fullName>
    </recommendedName>
</protein>
<dbReference type="OrthoDB" id="6159439at2759"/>
<dbReference type="PROSITE" id="PS50071">
    <property type="entry name" value="HOMEOBOX_2"/>
    <property type="match status" value="1"/>
</dbReference>
<sequence length="401" mass="43916">MGLKAPATLDVLSSFPPWARGGCDGPCGEWHPGSRGSLLEGPRPSSALPPAPGSPREAPSLRGAPPPEADSGIKGPQGPSPPSGMGFDDYYVYPSGQRDAAAHYPEGFPARESLGGGEEEEEKEPRSQPDDSPQSYSSGTHTFYTPDSATSPNGPPSPQSTSQKLNGENNKGKKVKTRAAFSQKQLQILHHRFQNQKYLSPQQIRELAAALDLTYKQIKTWFQNQRMKFKRTQKESLWLRKGMCPPQNGFLQMNPNYHQGYGVGESRNIHALAGLHENFTSNQFYANNQNYTSDHQIYGNPQNLYPIANSEDGSFFGKATGASFNQQAVAYNGQQAVGYISQQKINFFHGFPTNMEYATVKTEDGYPFPNMSTTEAGSFPSSSGFQIYQLPLQTQGAQSNC</sequence>
<dbReference type="HOGENOM" id="CLU_871429_0_0_1"/>
<proteinExistence type="predicted"/>
<dbReference type="PROSITE" id="PS00027">
    <property type="entry name" value="HOMEOBOX_1"/>
    <property type="match status" value="1"/>
</dbReference>
<dbReference type="Pfam" id="PF00046">
    <property type="entry name" value="Homeodomain"/>
    <property type="match status" value="1"/>
</dbReference>
<dbReference type="Ensembl" id="ENSACAT00000015346.4">
    <property type="protein sequence ID" value="ENSACAP00000015042.4"/>
    <property type="gene ID" value="ENSACAG00000015317.4"/>
</dbReference>
<evidence type="ECO:0000256" key="1">
    <source>
        <dbReference type="ARBA" id="ARBA00023125"/>
    </source>
</evidence>
<reference evidence="8" key="3">
    <citation type="submission" date="2025-09" db="UniProtKB">
        <authorList>
            <consortium name="Ensembl"/>
        </authorList>
    </citation>
    <scope>IDENTIFICATION</scope>
</reference>
<dbReference type="GeneTree" id="ENSGT00670000098076"/>
<keyword evidence="9" id="KW-1185">Reference proteome</keyword>
<dbReference type="Gene3D" id="1.10.10.60">
    <property type="entry name" value="Homeodomain-like"/>
    <property type="match status" value="1"/>
</dbReference>
<dbReference type="PANTHER" id="PTHR24327:SF72">
    <property type="entry name" value="HOMEOBOX PROTEIN NANOG"/>
    <property type="match status" value="1"/>
</dbReference>
<dbReference type="InterPro" id="IPR001356">
    <property type="entry name" value="HD"/>
</dbReference>
<dbReference type="GeneID" id="100557674"/>
<dbReference type="KEGG" id="acs:100557674"/>
<evidence type="ECO:0000313" key="8">
    <source>
        <dbReference type="Ensembl" id="ENSACAP00000015042.4"/>
    </source>
</evidence>
<dbReference type="Bgee" id="ENSACAG00000015317">
    <property type="expression patterns" value="Expressed in ovary and 1 other cell type or tissue"/>
</dbReference>
<dbReference type="InterPro" id="IPR050460">
    <property type="entry name" value="Distal-less_Homeobox_TF"/>
</dbReference>
<keyword evidence="1 4" id="KW-0238">DNA-binding</keyword>
<dbReference type="InParanoid" id="G1KQY2"/>
<feature type="compositionally biased region" description="Polar residues" evidence="6">
    <location>
        <begin position="159"/>
        <end position="169"/>
    </location>
</feature>
<organism evidence="8 9">
    <name type="scientific">Anolis carolinensis</name>
    <name type="common">Green anole</name>
    <name type="synonym">American chameleon</name>
    <dbReference type="NCBI Taxonomy" id="28377"/>
    <lineage>
        <taxon>Eukaryota</taxon>
        <taxon>Metazoa</taxon>
        <taxon>Chordata</taxon>
        <taxon>Craniata</taxon>
        <taxon>Vertebrata</taxon>
        <taxon>Euteleostomi</taxon>
        <taxon>Lepidosauria</taxon>
        <taxon>Squamata</taxon>
        <taxon>Bifurcata</taxon>
        <taxon>Unidentata</taxon>
        <taxon>Episquamata</taxon>
        <taxon>Toxicofera</taxon>
        <taxon>Iguania</taxon>
        <taxon>Dactyloidae</taxon>
        <taxon>Anolis</taxon>
    </lineage>
</organism>
<gene>
    <name evidence="8" type="primary">LOC100557674</name>
</gene>
<dbReference type="GO" id="GO:0005634">
    <property type="term" value="C:nucleus"/>
    <property type="evidence" value="ECO:0000318"/>
    <property type="project" value="GO_Central"/>
</dbReference>
<dbReference type="InterPro" id="IPR017970">
    <property type="entry name" value="Homeobox_CS"/>
</dbReference>
<evidence type="ECO:0000256" key="6">
    <source>
        <dbReference type="SAM" id="MobiDB-lite"/>
    </source>
</evidence>
<evidence type="ECO:0000256" key="2">
    <source>
        <dbReference type="ARBA" id="ARBA00023155"/>
    </source>
</evidence>
<dbReference type="FunCoup" id="G1KQY2">
    <property type="interactions" value="61"/>
</dbReference>
<dbReference type="Proteomes" id="UP000001646">
    <property type="component" value="Chromosome 2"/>
</dbReference>
<evidence type="ECO:0000313" key="9">
    <source>
        <dbReference type="Proteomes" id="UP000001646"/>
    </source>
</evidence>
<accession>G1KQY2</accession>
<feature type="domain" description="Homeobox" evidence="7">
    <location>
        <begin position="172"/>
        <end position="232"/>
    </location>
</feature>
<dbReference type="GO" id="GO:0006357">
    <property type="term" value="P:regulation of transcription by RNA polymerase II"/>
    <property type="evidence" value="ECO:0000318"/>
    <property type="project" value="GO_Central"/>
</dbReference>
<dbReference type="eggNOG" id="KOG0491">
    <property type="taxonomic scope" value="Eukaryota"/>
</dbReference>
<comment type="subcellular location">
    <subcellularLocation>
        <location evidence="4 5">Nucleus</location>
    </subcellularLocation>
</comment>
<dbReference type="RefSeq" id="XP_003216891.2">
    <property type="nucleotide sequence ID" value="XM_003216843.4"/>
</dbReference>
<feature type="compositionally biased region" description="Polar residues" evidence="6">
    <location>
        <begin position="139"/>
        <end position="152"/>
    </location>
</feature>
<feature type="region of interest" description="Disordered" evidence="6">
    <location>
        <begin position="14"/>
        <end position="176"/>
    </location>
</feature>
<dbReference type="SUPFAM" id="SSF46689">
    <property type="entry name" value="Homeodomain-like"/>
    <property type="match status" value="1"/>
</dbReference>
<dbReference type="AlphaFoldDB" id="G1KQY2"/>
<reference evidence="8" key="2">
    <citation type="submission" date="2025-08" db="UniProtKB">
        <authorList>
            <consortium name="Ensembl"/>
        </authorList>
    </citation>
    <scope>IDENTIFICATION</scope>
</reference>
<dbReference type="GO" id="GO:0000981">
    <property type="term" value="F:DNA-binding transcription factor activity, RNA polymerase II-specific"/>
    <property type="evidence" value="ECO:0000318"/>
    <property type="project" value="GO_Central"/>
</dbReference>
<evidence type="ECO:0000259" key="7">
    <source>
        <dbReference type="PROSITE" id="PS50071"/>
    </source>
</evidence>
<feature type="DNA-binding region" description="Homeobox" evidence="4">
    <location>
        <begin position="174"/>
        <end position="233"/>
    </location>
</feature>